<dbReference type="Pfam" id="PF00467">
    <property type="entry name" value="KOW"/>
    <property type="match status" value="1"/>
</dbReference>
<name>A0A432XYW2_9GAMM</name>
<dbReference type="Pfam" id="PF02357">
    <property type="entry name" value="NusG"/>
    <property type="match status" value="1"/>
</dbReference>
<dbReference type="InterPro" id="IPR006645">
    <property type="entry name" value="NGN-like_dom"/>
</dbReference>
<dbReference type="PANTHER" id="PTHR30265">
    <property type="entry name" value="RHO-INTERACTING TRANSCRIPTION TERMINATION FACTOR NUSG"/>
    <property type="match status" value="1"/>
</dbReference>
<proteinExistence type="predicted"/>
<dbReference type="GO" id="GO:0003735">
    <property type="term" value="F:structural constituent of ribosome"/>
    <property type="evidence" value="ECO:0007669"/>
    <property type="project" value="InterPro"/>
</dbReference>
<comment type="caution">
    <text evidence="6">The sequence shown here is derived from an EMBL/GenBank/DDBJ whole genome shotgun (WGS) entry which is preliminary data.</text>
</comment>
<evidence type="ECO:0000259" key="4">
    <source>
        <dbReference type="SMART" id="SM00738"/>
    </source>
</evidence>
<protein>
    <submittedName>
        <fullName evidence="6">Transcription/translation regulatory transformer protein RfaH</fullName>
    </submittedName>
</protein>
<dbReference type="SUPFAM" id="SSF82679">
    <property type="entry name" value="N-utilization substance G protein NusG, N-terminal domain"/>
    <property type="match status" value="1"/>
</dbReference>
<organism evidence="6 7">
    <name type="scientific">Pseudidiomarina halophila</name>
    <dbReference type="NCBI Taxonomy" id="1449799"/>
    <lineage>
        <taxon>Bacteria</taxon>
        <taxon>Pseudomonadati</taxon>
        <taxon>Pseudomonadota</taxon>
        <taxon>Gammaproteobacteria</taxon>
        <taxon>Alteromonadales</taxon>
        <taxon>Idiomarinaceae</taxon>
        <taxon>Pseudidiomarina</taxon>
    </lineage>
</organism>
<dbReference type="Gene3D" id="3.30.70.940">
    <property type="entry name" value="NusG, N-terminal domain"/>
    <property type="match status" value="1"/>
</dbReference>
<dbReference type="CDD" id="cd09892">
    <property type="entry name" value="NGN_SP_RfaH"/>
    <property type="match status" value="1"/>
</dbReference>
<dbReference type="SMART" id="SM00738">
    <property type="entry name" value="NGN"/>
    <property type="match status" value="1"/>
</dbReference>
<feature type="domain" description="NusG-like N-terminal" evidence="4">
    <location>
        <begin position="25"/>
        <end position="124"/>
    </location>
</feature>
<dbReference type="InterPro" id="IPR005825">
    <property type="entry name" value="Ribosomal_uL24_CS"/>
</dbReference>
<dbReference type="GO" id="GO:0031564">
    <property type="term" value="P:transcription antitermination"/>
    <property type="evidence" value="ECO:0007669"/>
    <property type="project" value="UniProtKB-KW"/>
</dbReference>
<feature type="domain" description="KOW" evidence="5">
    <location>
        <begin position="138"/>
        <end position="165"/>
    </location>
</feature>
<dbReference type="InterPro" id="IPR005824">
    <property type="entry name" value="KOW"/>
</dbReference>
<evidence type="ECO:0000256" key="2">
    <source>
        <dbReference type="ARBA" id="ARBA00023015"/>
    </source>
</evidence>
<accession>A0A432XYW2</accession>
<dbReference type="GO" id="GO:0006354">
    <property type="term" value="P:DNA-templated transcription elongation"/>
    <property type="evidence" value="ECO:0007669"/>
    <property type="project" value="InterPro"/>
</dbReference>
<dbReference type="Proteomes" id="UP000287198">
    <property type="component" value="Unassembled WGS sequence"/>
</dbReference>
<dbReference type="PANTHER" id="PTHR30265:SF7">
    <property type="entry name" value="TRANSCRIPTION ANTITERMINATION PROTEIN RFAH"/>
    <property type="match status" value="1"/>
</dbReference>
<dbReference type="AlphaFoldDB" id="A0A432XYW2"/>
<dbReference type="InterPro" id="IPR036735">
    <property type="entry name" value="NGN_dom_sf"/>
</dbReference>
<dbReference type="CDD" id="cd06091">
    <property type="entry name" value="KOW_NusG"/>
    <property type="match status" value="1"/>
</dbReference>
<dbReference type="InterPro" id="IPR043425">
    <property type="entry name" value="NusG-like"/>
</dbReference>
<dbReference type="NCBIfam" id="NF006534">
    <property type="entry name" value="PRK09014.1"/>
    <property type="match status" value="1"/>
</dbReference>
<evidence type="ECO:0000256" key="3">
    <source>
        <dbReference type="ARBA" id="ARBA00023163"/>
    </source>
</evidence>
<evidence type="ECO:0000259" key="5">
    <source>
        <dbReference type="SMART" id="SM00739"/>
    </source>
</evidence>
<dbReference type="NCBIfam" id="TIGR01955">
    <property type="entry name" value="RfaH"/>
    <property type="match status" value="1"/>
</dbReference>
<dbReference type="GO" id="GO:0005829">
    <property type="term" value="C:cytosol"/>
    <property type="evidence" value="ECO:0007669"/>
    <property type="project" value="TreeGrafter"/>
</dbReference>
<dbReference type="InterPro" id="IPR010215">
    <property type="entry name" value="Transcription_antiterm_RfaH"/>
</dbReference>
<dbReference type="GO" id="GO:0005840">
    <property type="term" value="C:ribosome"/>
    <property type="evidence" value="ECO:0007669"/>
    <property type="project" value="InterPro"/>
</dbReference>
<keyword evidence="7" id="KW-1185">Reference proteome</keyword>
<dbReference type="GO" id="GO:0006412">
    <property type="term" value="P:translation"/>
    <property type="evidence" value="ECO:0007669"/>
    <property type="project" value="InterPro"/>
</dbReference>
<dbReference type="PROSITE" id="PS01108">
    <property type="entry name" value="RIBOSOMAL_L24"/>
    <property type="match status" value="1"/>
</dbReference>
<evidence type="ECO:0000313" key="7">
    <source>
        <dbReference type="Proteomes" id="UP000287198"/>
    </source>
</evidence>
<sequence length="190" mass="21404">MLIGEHVMTADSGKRMSECVSENRLETWYVVQTKPRQELRANANLENQGIEAALPMITLERIRRGKRVPVREPLFPGYIFVKFSNYSQNFHKIRNTFGVTKLLQFGDSPARISGDLVNELLALDGESAEVKELQRHAVPQVGDKVQILDGPFAGLIAEIVKLDGASRCVVLLDFLHKQVRAEFDLTSVER</sequence>
<gene>
    <name evidence="6" type="primary">rfaH</name>
    <name evidence="6" type="ORF">CWI69_00240</name>
</gene>
<dbReference type="SUPFAM" id="SSF50104">
    <property type="entry name" value="Translation proteins SH3-like domain"/>
    <property type="match status" value="1"/>
</dbReference>
<keyword evidence="1" id="KW-0889">Transcription antitermination</keyword>
<evidence type="ECO:0000256" key="1">
    <source>
        <dbReference type="ARBA" id="ARBA00022814"/>
    </source>
</evidence>
<reference evidence="7" key="1">
    <citation type="journal article" date="2018" name="Front. Microbiol.">
        <title>Genome-Based Analysis Reveals the Taxonomy and Diversity of the Family Idiomarinaceae.</title>
        <authorList>
            <person name="Liu Y."/>
            <person name="Lai Q."/>
            <person name="Shao Z."/>
        </authorList>
    </citation>
    <scope>NUCLEOTIDE SEQUENCE [LARGE SCALE GENOMIC DNA]</scope>
    <source>
        <strain evidence="7">BH195</strain>
    </source>
</reference>
<keyword evidence="2" id="KW-0805">Transcription regulation</keyword>
<dbReference type="InterPro" id="IPR008991">
    <property type="entry name" value="Translation_prot_SH3-like_sf"/>
</dbReference>
<evidence type="ECO:0000313" key="6">
    <source>
        <dbReference type="EMBL" id="RUO53906.1"/>
    </source>
</evidence>
<keyword evidence="3" id="KW-0804">Transcription</keyword>
<dbReference type="SMART" id="SM00739">
    <property type="entry name" value="KOW"/>
    <property type="match status" value="1"/>
</dbReference>
<dbReference type="EMBL" id="PIPW01000001">
    <property type="protein sequence ID" value="RUO53906.1"/>
    <property type="molecule type" value="Genomic_DNA"/>
</dbReference>